<evidence type="ECO:0000256" key="3">
    <source>
        <dbReference type="ARBA" id="ARBA00023136"/>
    </source>
</evidence>
<dbReference type="SUPFAM" id="SSF54427">
    <property type="entry name" value="NTF2-like"/>
    <property type="match status" value="1"/>
</dbReference>
<feature type="domain" description="Penicillin-binding protein transpeptidase" evidence="5">
    <location>
        <begin position="349"/>
        <end position="647"/>
    </location>
</feature>
<dbReference type="RefSeq" id="WP_117581098.1">
    <property type="nucleotide sequence ID" value="NZ_QUSL01000008.1"/>
</dbReference>
<gene>
    <name evidence="8" type="ORF">DXB93_06950</name>
</gene>
<dbReference type="GO" id="GO:0071972">
    <property type="term" value="F:peptidoglycan L,D-transpeptidase activity"/>
    <property type="evidence" value="ECO:0007669"/>
    <property type="project" value="TreeGrafter"/>
</dbReference>
<dbReference type="GO" id="GO:0005886">
    <property type="term" value="C:plasma membrane"/>
    <property type="evidence" value="ECO:0007669"/>
    <property type="project" value="TreeGrafter"/>
</dbReference>
<comment type="similarity">
    <text evidence="2">Belongs to the transpeptidase family.</text>
</comment>
<dbReference type="Gene3D" id="3.40.710.10">
    <property type="entry name" value="DD-peptidase/beta-lactamase superfamily"/>
    <property type="match status" value="1"/>
</dbReference>
<dbReference type="InterPro" id="IPR036138">
    <property type="entry name" value="PBP_dimer_sf"/>
</dbReference>
<sequence>MLLKDRRKLIIIGVVAVALIIGAVFFIFSRGKSADDYVKEYYGYLENKEYGKMYNMLTKGSLAKTSQKVFEARYKNIYEGIEAKNIEIKIGEVEDGIVNYTLTMDTLAGKISSENKVEVKDGELVYNEAMILEGLKEDYKIKINTDSASRGKILDRNGKELATKGEAYSVGLVQGKLNGEADYEAIGKIIGMSRDEIKKVMSASWIKDDSFVPLKEMAKDEEGKAKAQQLLTIKGVKLNTVSVRYYPYGEAASHVTGYLQQVNAEDLKKHKNEGYSETSLIGRSGIEAVYEADLKGTDGKEIIIIDKNNKLVETLATKKVENGKDIKLTIDADLQQSLYKEYQNDKSASVAMNPKTGEILALVSTPSFSSNDFIFGFSSAEWQALNDDANKPLTNRFRGTYIPGSSMKPITAAIGLESNKIDPDEDFGAKDKWQKDSSWGNYYVTTLHAPKPNNLNNAIIYSDNVYFARAASEIGKEKLIEGYEKLKIGSKIPFELSLNASQYQNKDSKFDDQQLADSGYGQGQLLLNPVQLASIYGAFVNEGTIAQPYLVIDEKPNDAWIKDVFSKDTVKRIKEALVGVISDSNGTGHSIYHQDIELAGKTGTAELKSSQNDTSGSEIGWFTVMTTNSDNPVLITTMVEDVKNRGGSGYVVDHMKAPLGSYLYR</sequence>
<evidence type="ECO:0000256" key="1">
    <source>
        <dbReference type="ARBA" id="ARBA00004370"/>
    </source>
</evidence>
<evidence type="ECO:0000259" key="5">
    <source>
        <dbReference type="Pfam" id="PF00905"/>
    </source>
</evidence>
<evidence type="ECO:0000259" key="7">
    <source>
        <dbReference type="Pfam" id="PF05223"/>
    </source>
</evidence>
<evidence type="ECO:0000313" key="9">
    <source>
        <dbReference type="Proteomes" id="UP000261032"/>
    </source>
</evidence>
<keyword evidence="4" id="KW-1133">Transmembrane helix</keyword>
<evidence type="ECO:0000256" key="4">
    <source>
        <dbReference type="SAM" id="Phobius"/>
    </source>
</evidence>
<dbReference type="Pfam" id="PF05223">
    <property type="entry name" value="MecA_N"/>
    <property type="match status" value="1"/>
</dbReference>
<accession>A0A3E3EE16</accession>
<feature type="domain" description="NTF2-like N-terminal transpeptidase" evidence="7">
    <location>
        <begin position="34"/>
        <end position="119"/>
    </location>
</feature>
<feature type="transmembrane region" description="Helical" evidence="4">
    <location>
        <begin position="9"/>
        <end position="28"/>
    </location>
</feature>
<dbReference type="Gene3D" id="3.90.1310.10">
    <property type="entry name" value="Penicillin-binding protein 2a (Domain 2)"/>
    <property type="match status" value="1"/>
</dbReference>
<dbReference type="Pfam" id="PF03717">
    <property type="entry name" value="PBP_dimer"/>
    <property type="match status" value="1"/>
</dbReference>
<dbReference type="GO" id="GO:0071555">
    <property type="term" value="P:cell wall organization"/>
    <property type="evidence" value="ECO:0007669"/>
    <property type="project" value="TreeGrafter"/>
</dbReference>
<evidence type="ECO:0000259" key="6">
    <source>
        <dbReference type="Pfam" id="PF03717"/>
    </source>
</evidence>
<dbReference type="InterPro" id="IPR032710">
    <property type="entry name" value="NTF2-like_dom_sf"/>
</dbReference>
<dbReference type="InterPro" id="IPR001460">
    <property type="entry name" value="PCN-bd_Tpept"/>
</dbReference>
<keyword evidence="3 4" id="KW-0472">Membrane</keyword>
<keyword evidence="4" id="KW-0812">Transmembrane</keyword>
<feature type="domain" description="Penicillin-binding protein dimerisation" evidence="6">
    <location>
        <begin position="146"/>
        <end position="315"/>
    </location>
</feature>
<proteinExistence type="inferred from homology"/>
<dbReference type="SUPFAM" id="SSF56519">
    <property type="entry name" value="Penicillin binding protein dimerisation domain"/>
    <property type="match status" value="1"/>
</dbReference>
<comment type="subcellular location">
    <subcellularLocation>
        <location evidence="1">Membrane</location>
    </subcellularLocation>
</comment>
<reference evidence="8 9" key="1">
    <citation type="submission" date="2018-08" db="EMBL/GenBank/DDBJ databases">
        <title>A genome reference for cultivated species of the human gut microbiota.</title>
        <authorList>
            <person name="Zou Y."/>
            <person name="Xue W."/>
            <person name="Luo G."/>
        </authorList>
    </citation>
    <scope>NUCLEOTIDE SEQUENCE [LARGE SCALE GENOMIC DNA]</scope>
    <source>
        <strain evidence="8 9">OM06-4</strain>
    </source>
</reference>
<organism evidence="8 9">
    <name type="scientific">Thomasclavelia ramosa</name>
    <dbReference type="NCBI Taxonomy" id="1547"/>
    <lineage>
        <taxon>Bacteria</taxon>
        <taxon>Bacillati</taxon>
        <taxon>Bacillota</taxon>
        <taxon>Erysipelotrichia</taxon>
        <taxon>Erysipelotrichales</taxon>
        <taxon>Coprobacillaceae</taxon>
        <taxon>Thomasclavelia</taxon>
    </lineage>
</organism>
<dbReference type="GO" id="GO:0046677">
    <property type="term" value="P:response to antibiotic"/>
    <property type="evidence" value="ECO:0007669"/>
    <property type="project" value="InterPro"/>
</dbReference>
<evidence type="ECO:0000313" key="8">
    <source>
        <dbReference type="EMBL" id="RGD86130.1"/>
    </source>
</evidence>
<dbReference type="AlphaFoldDB" id="A0A3E3EE16"/>
<dbReference type="PANTHER" id="PTHR30627">
    <property type="entry name" value="PEPTIDOGLYCAN D,D-TRANSPEPTIDASE"/>
    <property type="match status" value="1"/>
</dbReference>
<dbReference type="InterPro" id="IPR050515">
    <property type="entry name" value="Beta-lactam/transpept"/>
</dbReference>
<dbReference type="Proteomes" id="UP000261032">
    <property type="component" value="Unassembled WGS sequence"/>
</dbReference>
<evidence type="ECO:0000256" key="2">
    <source>
        <dbReference type="ARBA" id="ARBA00007171"/>
    </source>
</evidence>
<dbReference type="Gene3D" id="3.10.450.100">
    <property type="entry name" value="NTF2-like, domain 1"/>
    <property type="match status" value="1"/>
</dbReference>
<dbReference type="Pfam" id="PF00905">
    <property type="entry name" value="Transpeptidase"/>
    <property type="match status" value="1"/>
</dbReference>
<name>A0A3E3EE16_9FIRM</name>
<comment type="caution">
    <text evidence="8">The sequence shown here is derived from an EMBL/GenBank/DDBJ whole genome shotgun (WGS) entry which is preliminary data.</text>
</comment>
<dbReference type="Gene3D" id="3.30.1390.30">
    <property type="entry name" value="Penicillin-binding protein 2a, domain 3"/>
    <property type="match status" value="1"/>
</dbReference>
<dbReference type="SUPFAM" id="SSF56601">
    <property type="entry name" value="beta-lactamase/transpeptidase-like"/>
    <property type="match status" value="1"/>
</dbReference>
<dbReference type="InterPro" id="IPR007887">
    <property type="entry name" value="MecA_N"/>
</dbReference>
<dbReference type="PANTHER" id="PTHR30627:SF25">
    <property type="entry name" value="PENICILLIN-BINDING PROTEIN 3"/>
    <property type="match status" value="1"/>
</dbReference>
<dbReference type="GO" id="GO:0008658">
    <property type="term" value="F:penicillin binding"/>
    <property type="evidence" value="ECO:0007669"/>
    <property type="project" value="InterPro"/>
</dbReference>
<dbReference type="InterPro" id="IPR012338">
    <property type="entry name" value="Beta-lactam/transpept-like"/>
</dbReference>
<dbReference type="EMBL" id="QUSL01000008">
    <property type="protein sequence ID" value="RGD86130.1"/>
    <property type="molecule type" value="Genomic_DNA"/>
</dbReference>
<dbReference type="InterPro" id="IPR005311">
    <property type="entry name" value="PBP_dimer"/>
</dbReference>
<protein>
    <submittedName>
        <fullName evidence="8">Penicillin-binding transpeptidase domain-containing protein</fullName>
    </submittedName>
</protein>